<dbReference type="PROSITE" id="PS50863">
    <property type="entry name" value="B3"/>
    <property type="match status" value="3"/>
</dbReference>
<dbReference type="AlphaFoldDB" id="A0AAW1YNQ4"/>
<feature type="domain" description="TF-B3" evidence="7">
    <location>
        <begin position="337"/>
        <end position="433"/>
    </location>
</feature>
<evidence type="ECO:0000259" key="7">
    <source>
        <dbReference type="PROSITE" id="PS50863"/>
    </source>
</evidence>
<dbReference type="Gene3D" id="2.40.330.10">
    <property type="entry name" value="DNA-binding pseudobarrel domain"/>
    <property type="match status" value="4"/>
</dbReference>
<keyword evidence="4" id="KW-0804">Transcription</keyword>
<evidence type="ECO:0000256" key="4">
    <source>
        <dbReference type="ARBA" id="ARBA00023163"/>
    </source>
</evidence>
<evidence type="ECO:0000256" key="2">
    <source>
        <dbReference type="ARBA" id="ARBA00023015"/>
    </source>
</evidence>
<keyword evidence="9" id="KW-1185">Reference proteome</keyword>
<keyword evidence="3" id="KW-0238">DNA-binding</keyword>
<comment type="caution">
    <text evidence="8">The sequence shown here is derived from an EMBL/GenBank/DDBJ whole genome shotgun (WGS) entry which is preliminary data.</text>
</comment>
<dbReference type="InterPro" id="IPR044837">
    <property type="entry name" value="REM16-like"/>
</dbReference>
<feature type="domain" description="TF-B3" evidence="7">
    <location>
        <begin position="518"/>
        <end position="613"/>
    </location>
</feature>
<evidence type="ECO:0000256" key="1">
    <source>
        <dbReference type="ARBA" id="ARBA00004123"/>
    </source>
</evidence>
<dbReference type="PANTHER" id="PTHR31391:SF151">
    <property type="entry name" value="B3 DOMAIN-CONTAINING PROTEIN REM19-LIKE"/>
    <property type="match status" value="1"/>
</dbReference>
<dbReference type="Proteomes" id="UP001457282">
    <property type="component" value="Unassembled WGS sequence"/>
</dbReference>
<dbReference type="PANTHER" id="PTHR31391">
    <property type="entry name" value="B3 DOMAIN-CONTAINING PROTEIN OS11G0197600-RELATED"/>
    <property type="match status" value="1"/>
</dbReference>
<accession>A0AAW1YNQ4</accession>
<evidence type="ECO:0000313" key="9">
    <source>
        <dbReference type="Proteomes" id="UP001457282"/>
    </source>
</evidence>
<gene>
    <name evidence="8" type="ORF">M0R45_005832</name>
</gene>
<evidence type="ECO:0000256" key="5">
    <source>
        <dbReference type="ARBA" id="ARBA00023242"/>
    </source>
</evidence>
<comment type="subcellular location">
    <subcellularLocation>
        <location evidence="1">Nucleus</location>
    </subcellularLocation>
</comment>
<reference evidence="8 9" key="1">
    <citation type="journal article" date="2023" name="G3 (Bethesda)">
        <title>A chromosome-length genome assembly and annotation of blackberry (Rubus argutus, cv. 'Hillquist').</title>
        <authorList>
            <person name="Bruna T."/>
            <person name="Aryal R."/>
            <person name="Dudchenko O."/>
            <person name="Sargent D.J."/>
            <person name="Mead D."/>
            <person name="Buti M."/>
            <person name="Cavallini A."/>
            <person name="Hytonen T."/>
            <person name="Andres J."/>
            <person name="Pham M."/>
            <person name="Weisz D."/>
            <person name="Mascagni F."/>
            <person name="Usai G."/>
            <person name="Natali L."/>
            <person name="Bassil N."/>
            <person name="Fernandez G.E."/>
            <person name="Lomsadze A."/>
            <person name="Armour M."/>
            <person name="Olukolu B."/>
            <person name="Poorten T."/>
            <person name="Britton C."/>
            <person name="Davik J."/>
            <person name="Ashrafi H."/>
            <person name="Aiden E.L."/>
            <person name="Borodovsky M."/>
            <person name="Worthington M."/>
        </authorList>
    </citation>
    <scope>NUCLEOTIDE SEQUENCE [LARGE SCALE GENOMIC DNA]</scope>
    <source>
        <strain evidence="8">PI 553951</strain>
    </source>
</reference>
<dbReference type="InterPro" id="IPR003340">
    <property type="entry name" value="B3_DNA-bd"/>
</dbReference>
<feature type="region of interest" description="Disordered" evidence="6">
    <location>
        <begin position="128"/>
        <end position="148"/>
    </location>
</feature>
<name>A0AAW1YNQ4_RUBAR</name>
<proteinExistence type="predicted"/>
<feature type="domain" description="TF-B3" evidence="7">
    <location>
        <begin position="171"/>
        <end position="265"/>
    </location>
</feature>
<dbReference type="GO" id="GO:0005634">
    <property type="term" value="C:nucleus"/>
    <property type="evidence" value="ECO:0007669"/>
    <property type="project" value="UniProtKB-SubCell"/>
</dbReference>
<dbReference type="GO" id="GO:0003677">
    <property type="term" value="F:DNA binding"/>
    <property type="evidence" value="ECO:0007669"/>
    <property type="project" value="UniProtKB-KW"/>
</dbReference>
<evidence type="ECO:0000256" key="6">
    <source>
        <dbReference type="SAM" id="MobiDB-lite"/>
    </source>
</evidence>
<evidence type="ECO:0000313" key="8">
    <source>
        <dbReference type="EMBL" id="KAK9950338.1"/>
    </source>
</evidence>
<organism evidence="8 9">
    <name type="scientific">Rubus argutus</name>
    <name type="common">Southern blackberry</name>
    <dbReference type="NCBI Taxonomy" id="59490"/>
    <lineage>
        <taxon>Eukaryota</taxon>
        <taxon>Viridiplantae</taxon>
        <taxon>Streptophyta</taxon>
        <taxon>Embryophyta</taxon>
        <taxon>Tracheophyta</taxon>
        <taxon>Spermatophyta</taxon>
        <taxon>Magnoliopsida</taxon>
        <taxon>eudicotyledons</taxon>
        <taxon>Gunneridae</taxon>
        <taxon>Pentapetalae</taxon>
        <taxon>rosids</taxon>
        <taxon>fabids</taxon>
        <taxon>Rosales</taxon>
        <taxon>Rosaceae</taxon>
        <taxon>Rosoideae</taxon>
        <taxon>Rosoideae incertae sedis</taxon>
        <taxon>Rubus</taxon>
    </lineage>
</organism>
<evidence type="ECO:0000256" key="3">
    <source>
        <dbReference type="ARBA" id="ARBA00023125"/>
    </source>
</evidence>
<protein>
    <recommendedName>
        <fullName evidence="7">TF-B3 domain-containing protein</fullName>
    </recommendedName>
</protein>
<dbReference type="SMART" id="SM01019">
    <property type="entry name" value="B3"/>
    <property type="match status" value="3"/>
</dbReference>
<dbReference type="InterPro" id="IPR015300">
    <property type="entry name" value="DNA-bd_pseudobarrel_sf"/>
</dbReference>
<dbReference type="CDD" id="cd10017">
    <property type="entry name" value="B3_DNA"/>
    <property type="match status" value="3"/>
</dbReference>
<keyword evidence="2" id="KW-0805">Transcription regulation</keyword>
<dbReference type="EMBL" id="JBEDUW010000001">
    <property type="protein sequence ID" value="KAK9950338.1"/>
    <property type="molecule type" value="Genomic_DNA"/>
</dbReference>
<dbReference type="SUPFAM" id="SSF101936">
    <property type="entry name" value="DNA-binding pseudobarrel domain"/>
    <property type="match status" value="4"/>
</dbReference>
<sequence length="613" mass="69654">MASLGQQKFCATTPHFFKIILEDTSRDHKLKVPQKFVIKYGEDLSNSVCLKLPSGSEWQVELTRCNFETREKPPLVCPPLKKMRRSWSGKAISENGNTQPYDMVVFEKPMTDRDSHCSKAEIKKEADFRAKKDSAGGSSSAERFLRQTPDQQVLEKARAFQRANAFKSENPTFLVAMLPSYIQSTLPLPLGFSKRHLTKQPDGNVILRVSDGRTWPVEFTCREQKARFRHGWSTFVKDNNVEVGDVCVFILIKDVKLLLRVFLFRISQAENSPGPGKQTSLGENDFATKNDGRRLSSPQRFQKRTPRKNLGRMTQLTTTEKAIALQRANAFKSDNPFFKMAMQPSYIHGNKIELPNEFAKRHLIKLPVGIGILRVSDGDTWSVKFKYDRKNSKARLHNGWSPFVRDNNLKVGDVCVFVLIDRNEFLFDVFFFPTVEAENCSFSPGHGRGASVPAKEKRSPIVKVEAELNMKCEIGVSRSIEIKKKIPKTNGQVTRKPCSSLRASSLEAANKFVSENPFFVVTLGSYHKEKSNVSVPASFVKNFIKERKQTLKLQVESKWWPVNLITYGKHSAKFSGGWASFATEHCLKEGDVCIFELMEMNDFLLKVHILHVD</sequence>
<keyword evidence="5" id="KW-0539">Nucleus</keyword>
<dbReference type="Pfam" id="PF02362">
    <property type="entry name" value="B3"/>
    <property type="match status" value="3"/>
</dbReference>
<feature type="region of interest" description="Disordered" evidence="6">
    <location>
        <begin position="271"/>
        <end position="307"/>
    </location>
</feature>